<dbReference type="AlphaFoldDB" id="A0A9R1XBL4"/>
<sequence length="105" mass="11896">MMLAVSKSSTEFEYHPMASFVSLMLWIQWLLQELNTSQIGLTPLYCDNQAVHHITNNHVIIHTQKTHVSISTTEHVADIFTKSLGAKQFLHLLGELGVRDLHIST</sequence>
<dbReference type="Proteomes" id="UP000235145">
    <property type="component" value="Unassembled WGS sequence"/>
</dbReference>
<dbReference type="PANTHER" id="PTHR11439">
    <property type="entry name" value="GAG-POL-RELATED RETROTRANSPOSON"/>
    <property type="match status" value="1"/>
</dbReference>
<reference evidence="1 2" key="1">
    <citation type="journal article" date="2017" name="Nat. Commun.">
        <title>Genome assembly with in vitro proximity ligation data and whole-genome triplication in lettuce.</title>
        <authorList>
            <person name="Reyes-Chin-Wo S."/>
            <person name="Wang Z."/>
            <person name="Yang X."/>
            <person name="Kozik A."/>
            <person name="Arikit S."/>
            <person name="Song C."/>
            <person name="Xia L."/>
            <person name="Froenicke L."/>
            <person name="Lavelle D.O."/>
            <person name="Truco M.J."/>
            <person name="Xia R."/>
            <person name="Zhu S."/>
            <person name="Xu C."/>
            <person name="Xu H."/>
            <person name="Xu X."/>
            <person name="Cox K."/>
            <person name="Korf I."/>
            <person name="Meyers B.C."/>
            <person name="Michelmore R.W."/>
        </authorList>
    </citation>
    <scope>NUCLEOTIDE SEQUENCE [LARGE SCALE GENOMIC DNA]</scope>
    <source>
        <strain evidence="2">cv. Salinas</strain>
        <tissue evidence="1">Seedlings</tissue>
    </source>
</reference>
<dbReference type="CDD" id="cd09272">
    <property type="entry name" value="RNase_HI_RT_Ty1"/>
    <property type="match status" value="1"/>
</dbReference>
<evidence type="ECO:0000313" key="1">
    <source>
        <dbReference type="EMBL" id="KAJ0206676.1"/>
    </source>
</evidence>
<comment type="caution">
    <text evidence="1">The sequence shown here is derived from an EMBL/GenBank/DDBJ whole genome shotgun (WGS) entry which is preliminary data.</text>
</comment>
<dbReference type="EMBL" id="NBSK02000005">
    <property type="protein sequence ID" value="KAJ0206676.1"/>
    <property type="molecule type" value="Genomic_DNA"/>
</dbReference>
<dbReference type="PANTHER" id="PTHR11439:SF498">
    <property type="entry name" value="DNAK FAMILY PROTEIN"/>
    <property type="match status" value="1"/>
</dbReference>
<accession>A0A9R1XBL4</accession>
<evidence type="ECO:0000313" key="2">
    <source>
        <dbReference type="Proteomes" id="UP000235145"/>
    </source>
</evidence>
<organism evidence="1 2">
    <name type="scientific">Lactuca sativa</name>
    <name type="common">Garden lettuce</name>
    <dbReference type="NCBI Taxonomy" id="4236"/>
    <lineage>
        <taxon>Eukaryota</taxon>
        <taxon>Viridiplantae</taxon>
        <taxon>Streptophyta</taxon>
        <taxon>Embryophyta</taxon>
        <taxon>Tracheophyta</taxon>
        <taxon>Spermatophyta</taxon>
        <taxon>Magnoliopsida</taxon>
        <taxon>eudicotyledons</taxon>
        <taxon>Gunneridae</taxon>
        <taxon>Pentapetalae</taxon>
        <taxon>asterids</taxon>
        <taxon>campanulids</taxon>
        <taxon>Asterales</taxon>
        <taxon>Asteraceae</taxon>
        <taxon>Cichorioideae</taxon>
        <taxon>Cichorieae</taxon>
        <taxon>Lactucinae</taxon>
        <taxon>Lactuca</taxon>
    </lineage>
</organism>
<keyword evidence="2" id="KW-1185">Reference proteome</keyword>
<protein>
    <submittedName>
        <fullName evidence="1">Uncharacterized protein</fullName>
    </submittedName>
</protein>
<gene>
    <name evidence="1" type="ORF">LSAT_V11C500286720</name>
</gene>
<name>A0A9R1XBL4_LACSA</name>
<proteinExistence type="predicted"/>